<accession>A0A6A5QV76</accession>
<dbReference type="Gene3D" id="1.10.510.10">
    <property type="entry name" value="Transferase(Phosphotransferase) domain 1"/>
    <property type="match status" value="1"/>
</dbReference>
<feature type="region of interest" description="Disordered" evidence="9">
    <location>
        <begin position="264"/>
        <end position="317"/>
    </location>
</feature>
<dbReference type="GO" id="GO:0000278">
    <property type="term" value="P:mitotic cell cycle"/>
    <property type="evidence" value="ECO:0007669"/>
    <property type="project" value="TreeGrafter"/>
</dbReference>
<feature type="region of interest" description="Disordered" evidence="9">
    <location>
        <begin position="671"/>
        <end position="708"/>
    </location>
</feature>
<dbReference type="Gene3D" id="3.30.200.20">
    <property type="entry name" value="Phosphorylase Kinase, domain 1"/>
    <property type="match status" value="1"/>
</dbReference>
<dbReference type="GO" id="GO:0005524">
    <property type="term" value="F:ATP binding"/>
    <property type="evidence" value="ECO:0007669"/>
    <property type="project" value="UniProtKB-KW"/>
</dbReference>
<keyword evidence="6" id="KW-0067">ATP-binding</keyword>
<name>A0A6A5QV76_AMPQU</name>
<dbReference type="Proteomes" id="UP000800096">
    <property type="component" value="Unassembled WGS sequence"/>
</dbReference>
<keyword evidence="2" id="KW-0723">Serine/threonine-protein kinase</keyword>
<organism evidence="11 12">
    <name type="scientific">Ampelomyces quisqualis</name>
    <name type="common">Powdery mildew agent</name>
    <dbReference type="NCBI Taxonomy" id="50730"/>
    <lineage>
        <taxon>Eukaryota</taxon>
        <taxon>Fungi</taxon>
        <taxon>Dikarya</taxon>
        <taxon>Ascomycota</taxon>
        <taxon>Pezizomycotina</taxon>
        <taxon>Dothideomycetes</taxon>
        <taxon>Pleosporomycetidae</taxon>
        <taxon>Pleosporales</taxon>
        <taxon>Pleosporineae</taxon>
        <taxon>Phaeosphaeriaceae</taxon>
        <taxon>Ampelomyces</taxon>
    </lineage>
</organism>
<dbReference type="PANTHER" id="PTHR24419">
    <property type="entry name" value="INTERLEUKIN-1 RECEPTOR-ASSOCIATED KINASE"/>
    <property type="match status" value="1"/>
</dbReference>
<protein>
    <recommendedName>
        <fullName evidence="1">non-specific serine/threonine protein kinase</fullName>
        <ecNumber evidence="1">2.7.11.1</ecNumber>
    </recommendedName>
</protein>
<feature type="region of interest" description="Disordered" evidence="9">
    <location>
        <begin position="101"/>
        <end position="133"/>
    </location>
</feature>
<feature type="region of interest" description="Disordered" evidence="9">
    <location>
        <begin position="147"/>
        <end position="240"/>
    </location>
</feature>
<evidence type="ECO:0000256" key="5">
    <source>
        <dbReference type="ARBA" id="ARBA00022777"/>
    </source>
</evidence>
<dbReference type="SMART" id="SM01331">
    <property type="entry name" value="DUF3635"/>
    <property type="match status" value="1"/>
</dbReference>
<keyword evidence="3" id="KW-0808">Transferase</keyword>
<sequence length="818" mass="91644">MANYSSLQAQQKTKPLCQLFTRSSVRCPSAPRIRKCVSRRCPTNCEKTLAPLKPHVLTTSTQGPLIQPRTMPPKILYGKKKSATRTTTSFSKFISPRKDEVASQGNVEENMSDVAEPSWRQQLQDAAKGAPEDKEVAALEKGLVGLKLEQTNTQTAEEVEPKRRGRPRKADHDRNNVEMKKVETKGNEIKNVALAEKETSTTQTKDETDEHSKMDQKKFSRTSIQTAPSQLENATQSKKSKRCIVPENWNAVDVQADMKFCSSNKGSAKKAGRQARDSTSSSPIRKHDIRSGGKSKRTSRSRKPPLPTPEPTPEPDDIYFKYASPLISLSFGKKIVPFEQWSAELEPHFEISKIAEASFSEVYRLSASDSTSMANQESVLKVVALKTPPTAPLPCQLQTRVARDRAGQEAKEIAEREENDQWKSEVDDVLSEVKLLQNLNDIPGFTNFRDLTILQGRPSPAFNDAWKAWNKSRPRGKKSEFPDPSKKASYDDTQLWAIVEMQDAGTDCEKIMENGGLSSIWEVWDVFWGVCLSVAKAEETCKFEHRDLHMGNICVRSSRAGGDVLNITVKDPTRRKFRYTGLETTVIDYTLSRADIVSAPSRRSSAASICSANSSSLIFDAKDVDVAWLDLNKDPAIFEGDASEEYQYEVYRYMRGAALYNNPLQNAPLEAPEAVRRSSPRKNTHIRFNESDSPHRSPHKPTAPDPISAPPVDVWKSFCPKTNLIWAHFLLHKLLAHLEDNANTPDKHSITQITANVESRDEPAKIRKRALKLHSILKKVSELLCPVALGREESLDGVKDLIVLALEERWLRVDDVAA</sequence>
<evidence type="ECO:0000256" key="3">
    <source>
        <dbReference type="ARBA" id="ARBA00022679"/>
    </source>
</evidence>
<feature type="compositionally biased region" description="Basic and acidic residues" evidence="9">
    <location>
        <begin position="168"/>
        <end position="188"/>
    </location>
</feature>
<evidence type="ECO:0000256" key="9">
    <source>
        <dbReference type="SAM" id="MobiDB-lite"/>
    </source>
</evidence>
<evidence type="ECO:0000256" key="7">
    <source>
        <dbReference type="ARBA" id="ARBA00047899"/>
    </source>
</evidence>
<dbReference type="GO" id="GO:0005737">
    <property type="term" value="C:cytoplasm"/>
    <property type="evidence" value="ECO:0007669"/>
    <property type="project" value="TreeGrafter"/>
</dbReference>
<comment type="catalytic activity">
    <reaction evidence="8">
        <text>L-seryl-[protein] + ATP = O-phospho-L-seryl-[protein] + ADP + H(+)</text>
        <dbReference type="Rhea" id="RHEA:17989"/>
        <dbReference type="Rhea" id="RHEA-COMP:9863"/>
        <dbReference type="Rhea" id="RHEA-COMP:11604"/>
        <dbReference type="ChEBI" id="CHEBI:15378"/>
        <dbReference type="ChEBI" id="CHEBI:29999"/>
        <dbReference type="ChEBI" id="CHEBI:30616"/>
        <dbReference type="ChEBI" id="CHEBI:83421"/>
        <dbReference type="ChEBI" id="CHEBI:456216"/>
        <dbReference type="EC" id="2.7.11.1"/>
    </reaction>
</comment>
<dbReference type="InterPro" id="IPR024604">
    <property type="entry name" value="GSG2_C"/>
</dbReference>
<reference evidence="11" key="1">
    <citation type="journal article" date="2020" name="Stud. Mycol.">
        <title>101 Dothideomycetes genomes: a test case for predicting lifestyles and emergence of pathogens.</title>
        <authorList>
            <person name="Haridas S."/>
            <person name="Albert R."/>
            <person name="Binder M."/>
            <person name="Bloem J."/>
            <person name="Labutti K."/>
            <person name="Salamov A."/>
            <person name="Andreopoulos B."/>
            <person name="Baker S."/>
            <person name="Barry K."/>
            <person name="Bills G."/>
            <person name="Bluhm B."/>
            <person name="Cannon C."/>
            <person name="Castanera R."/>
            <person name="Culley D."/>
            <person name="Daum C."/>
            <person name="Ezra D."/>
            <person name="Gonzalez J."/>
            <person name="Henrissat B."/>
            <person name="Kuo A."/>
            <person name="Liang C."/>
            <person name="Lipzen A."/>
            <person name="Lutzoni F."/>
            <person name="Magnuson J."/>
            <person name="Mondo S."/>
            <person name="Nolan M."/>
            <person name="Ohm R."/>
            <person name="Pangilinan J."/>
            <person name="Park H.-J."/>
            <person name="Ramirez L."/>
            <person name="Alfaro M."/>
            <person name="Sun H."/>
            <person name="Tritt A."/>
            <person name="Yoshinaga Y."/>
            <person name="Zwiers L.-H."/>
            <person name="Turgeon B."/>
            <person name="Goodwin S."/>
            <person name="Spatafora J."/>
            <person name="Crous P."/>
            <person name="Grigoriev I."/>
        </authorList>
    </citation>
    <scope>NUCLEOTIDE SEQUENCE</scope>
    <source>
        <strain evidence="11">HMLAC05119</strain>
    </source>
</reference>
<evidence type="ECO:0000259" key="10">
    <source>
        <dbReference type="SMART" id="SM01331"/>
    </source>
</evidence>
<dbReference type="EMBL" id="ML979133">
    <property type="protein sequence ID" value="KAF1919383.1"/>
    <property type="molecule type" value="Genomic_DNA"/>
</dbReference>
<dbReference type="Pfam" id="PF12330">
    <property type="entry name" value="Haspin_kinase"/>
    <property type="match status" value="1"/>
</dbReference>
<evidence type="ECO:0000256" key="6">
    <source>
        <dbReference type="ARBA" id="ARBA00022840"/>
    </source>
</evidence>
<keyword evidence="12" id="KW-1185">Reference proteome</keyword>
<evidence type="ECO:0000256" key="4">
    <source>
        <dbReference type="ARBA" id="ARBA00022741"/>
    </source>
</evidence>
<evidence type="ECO:0000256" key="2">
    <source>
        <dbReference type="ARBA" id="ARBA00022527"/>
    </source>
</evidence>
<proteinExistence type="predicted"/>
<feature type="compositionally biased region" description="Basic and acidic residues" evidence="9">
    <location>
        <begin position="477"/>
        <end position="488"/>
    </location>
</feature>
<evidence type="ECO:0000256" key="1">
    <source>
        <dbReference type="ARBA" id="ARBA00012513"/>
    </source>
</evidence>
<dbReference type="GO" id="GO:0035556">
    <property type="term" value="P:intracellular signal transduction"/>
    <property type="evidence" value="ECO:0007669"/>
    <property type="project" value="TreeGrafter"/>
</dbReference>
<dbReference type="PANTHER" id="PTHR24419:SF18">
    <property type="entry name" value="SERINE_THREONINE-PROTEIN KINASE HASPIN"/>
    <property type="match status" value="1"/>
</dbReference>
<feature type="domain" description="Serine/threonine-protein kinase haspin C-terminal" evidence="10">
    <location>
        <begin position="635"/>
        <end position="785"/>
    </location>
</feature>
<dbReference type="GO" id="GO:0005634">
    <property type="term" value="C:nucleus"/>
    <property type="evidence" value="ECO:0007669"/>
    <property type="project" value="TreeGrafter"/>
</dbReference>
<keyword evidence="4" id="KW-0547">Nucleotide-binding</keyword>
<evidence type="ECO:0000256" key="8">
    <source>
        <dbReference type="ARBA" id="ARBA00048679"/>
    </source>
</evidence>
<feature type="compositionally biased region" description="Basic residues" evidence="9">
    <location>
        <begin position="293"/>
        <end position="303"/>
    </location>
</feature>
<feature type="region of interest" description="Disordered" evidence="9">
    <location>
        <begin position="469"/>
        <end position="488"/>
    </location>
</feature>
<dbReference type="EC" id="2.7.11.1" evidence="1"/>
<feature type="compositionally biased region" description="Polar residues" evidence="9">
    <location>
        <begin position="221"/>
        <end position="237"/>
    </location>
</feature>
<dbReference type="AlphaFoldDB" id="A0A6A5QV76"/>
<comment type="catalytic activity">
    <reaction evidence="7">
        <text>L-threonyl-[protein] + ATP = O-phospho-L-threonyl-[protein] + ADP + H(+)</text>
        <dbReference type="Rhea" id="RHEA:46608"/>
        <dbReference type="Rhea" id="RHEA-COMP:11060"/>
        <dbReference type="Rhea" id="RHEA-COMP:11605"/>
        <dbReference type="ChEBI" id="CHEBI:15378"/>
        <dbReference type="ChEBI" id="CHEBI:30013"/>
        <dbReference type="ChEBI" id="CHEBI:30616"/>
        <dbReference type="ChEBI" id="CHEBI:61977"/>
        <dbReference type="ChEBI" id="CHEBI:456216"/>
        <dbReference type="EC" id="2.7.11.1"/>
    </reaction>
</comment>
<keyword evidence="5" id="KW-0418">Kinase</keyword>
<evidence type="ECO:0000313" key="11">
    <source>
        <dbReference type="EMBL" id="KAF1919383.1"/>
    </source>
</evidence>
<dbReference type="GO" id="GO:0072354">
    <property type="term" value="F:histone H3T3 kinase activity"/>
    <property type="evidence" value="ECO:0007669"/>
    <property type="project" value="TreeGrafter"/>
</dbReference>
<gene>
    <name evidence="11" type="ORF">BDU57DRAFT_512442</name>
</gene>
<evidence type="ECO:0000313" key="12">
    <source>
        <dbReference type="Proteomes" id="UP000800096"/>
    </source>
</evidence>
<feature type="compositionally biased region" description="Basic and acidic residues" evidence="9">
    <location>
        <begin position="195"/>
        <end position="218"/>
    </location>
</feature>
<dbReference type="OrthoDB" id="21018at2759"/>